<feature type="region of interest" description="Disordered" evidence="2">
    <location>
        <begin position="1137"/>
        <end position="1157"/>
    </location>
</feature>
<feature type="compositionally biased region" description="Basic and acidic residues" evidence="2">
    <location>
        <begin position="2535"/>
        <end position="2546"/>
    </location>
</feature>
<dbReference type="KEGG" id="snh:120065918"/>
<keyword evidence="1" id="KW-0863">Zinc-finger</keyword>
<feature type="region of interest" description="Disordered" evidence="2">
    <location>
        <begin position="336"/>
        <end position="475"/>
    </location>
</feature>
<dbReference type="PROSITE" id="PS00028">
    <property type="entry name" value="ZINC_FINGER_C2H2_1"/>
    <property type="match status" value="6"/>
</dbReference>
<evidence type="ECO:0000313" key="5">
    <source>
        <dbReference type="RefSeq" id="XP_038872889.1"/>
    </source>
</evidence>
<feature type="domain" description="C2H2-type" evidence="3">
    <location>
        <begin position="2256"/>
        <end position="2278"/>
    </location>
</feature>
<feature type="compositionally biased region" description="Basic and acidic residues" evidence="2">
    <location>
        <begin position="59"/>
        <end position="69"/>
    </location>
</feature>
<keyword evidence="1" id="KW-0862">Zinc</keyword>
<dbReference type="SUPFAM" id="SSF57667">
    <property type="entry name" value="beta-beta-alpha zinc fingers"/>
    <property type="match status" value="1"/>
</dbReference>
<evidence type="ECO:0000256" key="2">
    <source>
        <dbReference type="SAM" id="MobiDB-lite"/>
    </source>
</evidence>
<evidence type="ECO:0000259" key="3">
    <source>
        <dbReference type="PROSITE" id="PS50157"/>
    </source>
</evidence>
<feature type="compositionally biased region" description="Polar residues" evidence="2">
    <location>
        <begin position="449"/>
        <end position="471"/>
    </location>
</feature>
<keyword evidence="4" id="KW-1185">Reference proteome</keyword>
<dbReference type="GO" id="GO:0008270">
    <property type="term" value="F:zinc ion binding"/>
    <property type="evidence" value="ECO:0007669"/>
    <property type="project" value="UniProtKB-KW"/>
</dbReference>
<feature type="region of interest" description="Disordered" evidence="2">
    <location>
        <begin position="1191"/>
        <end position="1246"/>
    </location>
</feature>
<feature type="compositionally biased region" description="Polar residues" evidence="2">
    <location>
        <begin position="573"/>
        <end position="583"/>
    </location>
</feature>
<dbReference type="PANTHER" id="PTHR21465:SF2">
    <property type="entry name" value="ZINC FINGER PROTEIN 469"/>
    <property type="match status" value="1"/>
</dbReference>
<feature type="compositionally biased region" description="Low complexity" evidence="2">
    <location>
        <begin position="398"/>
        <end position="413"/>
    </location>
</feature>
<proteinExistence type="predicted"/>
<feature type="compositionally biased region" description="Basic and acidic residues" evidence="2">
    <location>
        <begin position="2420"/>
        <end position="2442"/>
    </location>
</feature>
<feature type="compositionally biased region" description="Low complexity" evidence="2">
    <location>
        <begin position="2464"/>
        <end position="2475"/>
    </location>
</feature>
<feature type="region of interest" description="Disordered" evidence="2">
    <location>
        <begin position="833"/>
        <end position="869"/>
    </location>
</feature>
<feature type="region of interest" description="Disordered" evidence="2">
    <location>
        <begin position="2349"/>
        <end position="2370"/>
    </location>
</feature>
<feature type="compositionally biased region" description="Basic and acidic residues" evidence="2">
    <location>
        <begin position="2450"/>
        <end position="2463"/>
    </location>
</feature>
<feature type="compositionally biased region" description="Basic and acidic residues" evidence="2">
    <location>
        <begin position="2099"/>
        <end position="2113"/>
    </location>
</feature>
<reference evidence="5" key="1">
    <citation type="submission" date="2025-08" db="UniProtKB">
        <authorList>
            <consortium name="RefSeq"/>
        </authorList>
    </citation>
    <scope>IDENTIFICATION</scope>
    <source>
        <tissue evidence="5">White muscle</tissue>
    </source>
</reference>
<feature type="domain" description="C2H2-type" evidence="3">
    <location>
        <begin position="2175"/>
        <end position="2202"/>
    </location>
</feature>
<feature type="compositionally biased region" description="Basic and acidic residues" evidence="2">
    <location>
        <begin position="833"/>
        <end position="850"/>
    </location>
</feature>
<feature type="compositionally biased region" description="Polar residues" evidence="2">
    <location>
        <begin position="2548"/>
        <end position="2563"/>
    </location>
</feature>
<feature type="compositionally biased region" description="Basic and acidic residues" evidence="2">
    <location>
        <begin position="2476"/>
        <end position="2487"/>
    </location>
</feature>
<dbReference type="RefSeq" id="XP_038872889.1">
    <property type="nucleotide sequence ID" value="XM_039016961.1"/>
</dbReference>
<feature type="domain" description="C2H2-type" evidence="3">
    <location>
        <begin position="1974"/>
        <end position="2001"/>
    </location>
</feature>
<feature type="region of interest" description="Disordered" evidence="2">
    <location>
        <begin position="203"/>
        <end position="248"/>
    </location>
</feature>
<feature type="compositionally biased region" description="Low complexity" evidence="2">
    <location>
        <begin position="212"/>
        <end position="227"/>
    </location>
</feature>
<sequence>MAGETQRTYAVKKLDAESKLKDEGTALEQYGSSEKATKESSEHFSGVGVEARTIRRGAKFVDKDRDYTQQREAVIRPQQAGKIDFKSLQNRPKFSSNRTWPSGKGSPQSPSGKCRSRDKGKRLGKPERGNPQQLYRLSITNPRSNPTIGIAYPQQKVSPPKKMEASRSQVTGSYRFHVPSIPEREAELQQEELNYSRCFQETSSNLTSPSYTSQLLGTTGGTSTHQLPAQQQQPGPIENNNNSQPSSQLLFPDFQLSGSNDWQSPERTFNGANYGISSQKSTVLKEANKANGSSVSFLFQYGYKLSEDSNPDPFAFDQNPQSQEYIDSSSLASSQVTHNSFSFQPSGEGKEGVQNNTQFNSDQPEDRSFYPHPPQLPQYLQARQGAASSMDCPRGLSEDSASSKSSGFSSQQSEKGKSALPESMDTFGHRDAALASGSKRSCPSKDVSADSQRTLIKGSNQPDQRPNTSKSGRMPWQQIGLTSAMPNQNRIELSRQLSNQKLTYLVPPMGLIMVSPYESPSPSPVHNPASSSTCSSLSPASTSPVNLSEDSQISKTGHPPPFYPQHQVKAQGPTDNLSTNSHNFHSDTSRNLPYTPERAKDDMMSYLHDNGHPKPSMDGNKGYMEGFGLEHHPPPPPYSAHQLLATSLATANLDQLDVLLTCKQCDQNFTNLAAFLGHKQYCGQHAFAQKVDDTRRTPGSSTQFHNDMIKASSSGTSLCQGVSMARCPSDLHLSLLGLNKNGELMSDSEIKGDSKDDPMKLNLFSGVGNLPVSLPDLEIEDAKLDSLITEALNGLGYQSDNAEIDSSFIDAFADDDLSTVKVSSNRHTLKTKDSMVFESKSKQSTEDDRSSPTQRTAARESKRKRTGAGTWSKELIHKIVQQKNKLNKLHVKGTKNLQFSLVMERLTPTVPNPMFGEYDYVSDSDDECEPVKIASKGRLSQSGRCKYTYTKECKWRARSDRDSAAWRHESKECFQVKKTEEVSLSPEKPGSNQRLGRRGSRSSTSSEVSTSVSFSSDSINSPKSTDHTDSDWEKRVEIRRKDSSEQRTYERSPQKIYKIMDYRANLNSYVSEDDLEIKRIVTELENQLQTAKLSSPPLLTESPKQLKMRKFCPLRLDHKSENEDTGLDMGCPVQSMSKKEQLQQDDHKDEGMGVDKRTAIEKSEEILESKTYAENLTKSLEVISDSIFKNDPITPEVEEPNLTSPKSPEHLLNESEAPSADAAETNVDEDEPAIKQRPKDDCEPCDLSDDTALMSDKTMCDIDLSDDTSTAQSIGDIKEDLDICPVPLQTIDCLDLHVDLLKRVDREVLPEVLDVNEVHSEQNTCPLIKEISDDQLTPKPLIICENEPTPLPSDQTESLTVEEGQCSATHKQEEETTQKKTNLCEICAMFFRTVPGLKRHKAMKHLIRTESSPHLENANHQGSLHSYQTSQSIETEYKDDLELLVPQTCLQTESDDVSDNHCSETSNSSFITKQGETDVILEDTTGETNMAMSVDDIVQQMPPQLTKAKKSYKPQKNKNNEVNEKTDIVQAITPEFQTRLKQEYCKSPEKQDIINSSVKHKVTEQQEVPFAVTSNSGIEQIPMSPIKVTNLLTQDMDLIQSNTDTEEGKGTNLSEIVNGLAEVSMDVESDYGVSVSEDISREYDTSRENLYDTKEACEQQTSDQSLSTEILGEVAVKIECEKNSGPTDEVENLTCFKSSPASPPGLIPNLNAFLDDESTFSQLFPSRNVELKRKKCAKVYGKKNKKQKLSPDSSLVQDHPDLYLEKKDDYRENQLDRTFVNNQNEPCKYETISIDDAIMLNMCHNSTLKCDSKKVCNMKPDTTDHKDIHENTVKPGSDFLCPPESTIDKASLAWSASNDLVTDAVISSDPTSCKAEVPTPQRPLPIIAPSAPYPEEPCATENVSSFHSIDIPNLNTTFQLPEIQLFDSNKDIPLAGPIGTDDAQTRDTAKPKKLTERRGRKRQEGGLKIKEKHYKCKVCFTWFLTLGELNFHKLSHNPSPPPTCYMCVQRKFSSREQLRDHLREKHAKNKAGIWTCGMCLKEISDVWMYNEHLREHATQFARKGQSHSAILGSLPGSGMQESAVKNFITSIMQRRPSKASRESNKVSNKEKPATVETTGQEVKTTEVAQPKVGKPKGNIEKVGKSSMLMPVEVLHKTEMAPKNVEMHPNCKDPSRDCHHCGKQFPKPFKLQRHLVVHNLNKIFLCHKCPVTYQEPQELKEHLKSEHEEMDELDSKHTTLYTCELCADVMHVIKKSFICSTCNYTFSKKEQFDRHMEKHLSGGNKIFKFRGVLRPIKTSASKENDECELPASKKRKILTDSLQENSSDSGIASIASLHLNRSAKMPVLKPSVHTTEGSTQTSAGEYHNENDASVKTEEMAEDYSDMLVELEHCTFHLGSEGLSTATPKTEDIVPSPSSKLPVRDIGEADGKSFTDPCDVKEEDNPLESITPEEKRECFADDKQSTPESSTQTSTAEAEGKKILRRDATASDEELYVSSKTPYSHDLHHPPTKHKASTIVMYQLREDEQGQQSTSTHSHDNKQKDKASTPKPSESVNKHSSNNSPRAMESTPVHHTKITSQCLASSEDKDSVRREQKKRKEMRSPHSLQRVSYPATRENLGVDVKARNKFRPSKCESPAVHRKSDGPSDYPVLSSVRDDVVSNKIVSKHKTSGSLGLQPKRSFLDNCTTKKAEIVHHLNGDYKPKKGTLGRALHSPVSKVSAPPMNNSLNKSRPRTGVRSMESHSYRTAESQNNLLSQLFGQKLTSFKIPLRKDTSEPIN</sequence>
<feature type="region of interest" description="Disordered" evidence="2">
    <location>
        <begin position="20"/>
        <end position="169"/>
    </location>
</feature>
<dbReference type="Proteomes" id="UP000808372">
    <property type="component" value="Chromosome 21"/>
</dbReference>
<dbReference type="PANTHER" id="PTHR21465">
    <property type="entry name" value="ZINC FINGER PROTEIN 469"/>
    <property type="match status" value="1"/>
</dbReference>
<feature type="region of interest" description="Disordered" evidence="2">
    <location>
        <begin position="1934"/>
        <end position="1966"/>
    </location>
</feature>
<feature type="compositionally biased region" description="Basic residues" evidence="2">
    <location>
        <begin position="114"/>
        <end position="123"/>
    </location>
</feature>
<feature type="compositionally biased region" description="Basic and acidic residues" evidence="2">
    <location>
        <begin position="1943"/>
        <end position="1966"/>
    </location>
</feature>
<feature type="compositionally biased region" description="Basic and acidic residues" evidence="2">
    <location>
        <begin position="1024"/>
        <end position="1050"/>
    </location>
</feature>
<protein>
    <submittedName>
        <fullName evidence="5">Uncharacterized protein LOC120065918</fullName>
    </submittedName>
</protein>
<dbReference type="Gene3D" id="3.30.160.60">
    <property type="entry name" value="Classic Zinc Finger"/>
    <property type="match status" value="2"/>
</dbReference>
<evidence type="ECO:0000313" key="4">
    <source>
        <dbReference type="Proteomes" id="UP000808372"/>
    </source>
</evidence>
<feature type="compositionally biased region" description="Polar residues" evidence="2">
    <location>
        <begin position="545"/>
        <end position="555"/>
    </location>
</feature>
<dbReference type="InterPro" id="IPR013087">
    <property type="entry name" value="Znf_C2H2_type"/>
</dbReference>
<dbReference type="InterPro" id="IPR039270">
    <property type="entry name" value="ZNF469"/>
</dbReference>
<feature type="compositionally biased region" description="Low complexity" evidence="2">
    <location>
        <begin position="101"/>
        <end position="113"/>
    </location>
</feature>
<feature type="compositionally biased region" description="Low complexity" evidence="2">
    <location>
        <begin position="528"/>
        <end position="544"/>
    </location>
</feature>
<feature type="compositionally biased region" description="Polar residues" evidence="2">
    <location>
        <begin position="2351"/>
        <end position="2362"/>
    </location>
</feature>
<gene>
    <name evidence="5" type="primary">LOC120065918</name>
</gene>
<keyword evidence="1" id="KW-0479">Metal-binding</keyword>
<dbReference type="GeneID" id="120065918"/>
<organism evidence="4 5">
    <name type="scientific">Salvelinus namaycush</name>
    <name type="common">Lake trout</name>
    <name type="synonym">Salmo namaycush</name>
    <dbReference type="NCBI Taxonomy" id="8040"/>
    <lineage>
        <taxon>Eukaryota</taxon>
        <taxon>Metazoa</taxon>
        <taxon>Chordata</taxon>
        <taxon>Craniata</taxon>
        <taxon>Vertebrata</taxon>
        <taxon>Euteleostomi</taxon>
        <taxon>Actinopterygii</taxon>
        <taxon>Neopterygii</taxon>
        <taxon>Teleostei</taxon>
        <taxon>Protacanthopterygii</taxon>
        <taxon>Salmoniformes</taxon>
        <taxon>Salmonidae</taxon>
        <taxon>Salmoninae</taxon>
        <taxon>Salvelinus</taxon>
    </lineage>
</organism>
<feature type="compositionally biased region" description="Low complexity" evidence="2">
    <location>
        <begin position="1001"/>
        <end position="1021"/>
    </location>
</feature>
<feature type="region of interest" description="Disordered" evidence="2">
    <location>
        <begin position="2714"/>
        <end position="2740"/>
    </location>
</feature>
<dbReference type="InterPro" id="IPR036236">
    <property type="entry name" value="Znf_C2H2_sf"/>
</dbReference>
<feature type="compositionally biased region" description="Basic and acidic residues" evidence="2">
    <location>
        <begin position="1232"/>
        <end position="1242"/>
    </location>
</feature>
<accession>A0A8U1FBY2</accession>
<name>A0A8U1FBY2_SALNM</name>
<dbReference type="SMART" id="SM00355">
    <property type="entry name" value="ZnF_C2H2"/>
    <property type="match status" value="8"/>
</dbReference>
<feature type="region of interest" description="Disordered" evidence="2">
    <location>
        <begin position="518"/>
        <end position="596"/>
    </location>
</feature>
<feature type="compositionally biased region" description="Polar residues" evidence="2">
    <location>
        <begin position="130"/>
        <end position="147"/>
    </location>
</feature>
<feature type="compositionally biased region" description="Polar residues" evidence="2">
    <location>
        <begin position="87"/>
        <end position="100"/>
    </location>
</feature>
<evidence type="ECO:0000256" key="1">
    <source>
        <dbReference type="PROSITE-ProRule" id="PRU00042"/>
    </source>
</evidence>
<feature type="region of interest" description="Disordered" evidence="2">
    <location>
        <begin position="977"/>
        <end position="1050"/>
    </location>
</feature>
<feature type="compositionally biased region" description="Polar residues" evidence="2">
    <location>
        <begin position="353"/>
        <end position="362"/>
    </location>
</feature>
<feature type="region of interest" description="Disordered" evidence="2">
    <location>
        <begin position="2399"/>
        <end position="2649"/>
    </location>
</feature>
<feature type="compositionally biased region" description="Polar residues" evidence="2">
    <location>
        <begin position="336"/>
        <end position="345"/>
    </location>
</feature>
<feature type="region of interest" description="Disordered" evidence="2">
    <location>
        <begin position="2093"/>
        <end position="2122"/>
    </location>
</feature>
<dbReference type="PROSITE" id="PS50157">
    <property type="entry name" value="ZINC_FINGER_C2H2_2"/>
    <property type="match status" value="3"/>
</dbReference>